<keyword evidence="2 7" id="KW-0812">Transmembrane</keyword>
<evidence type="ECO:0000256" key="7">
    <source>
        <dbReference type="SAM" id="Phobius"/>
    </source>
</evidence>
<keyword evidence="5" id="KW-0496">Mitochondrion</keyword>
<dbReference type="GO" id="GO:0030003">
    <property type="term" value="P:intracellular monoatomic cation homeostasis"/>
    <property type="evidence" value="ECO:0007669"/>
    <property type="project" value="TreeGrafter"/>
</dbReference>
<dbReference type="InterPro" id="IPR033122">
    <property type="entry name" value="LETM1-like_RBD"/>
</dbReference>
<dbReference type="OMA" id="WAKIKEE"/>
<evidence type="ECO:0000256" key="2">
    <source>
        <dbReference type="ARBA" id="ARBA00022692"/>
    </source>
</evidence>
<protein>
    <recommendedName>
        <fullName evidence="8">Letm1 RBD domain-containing protein</fullName>
    </recommendedName>
</protein>
<evidence type="ECO:0000256" key="5">
    <source>
        <dbReference type="ARBA" id="ARBA00023128"/>
    </source>
</evidence>
<feature type="transmembrane region" description="Helical" evidence="7">
    <location>
        <begin position="70"/>
        <end position="96"/>
    </location>
</feature>
<dbReference type="AlphaFoldDB" id="X6N6S8"/>
<dbReference type="Pfam" id="PF07766">
    <property type="entry name" value="LETM1_RBD"/>
    <property type="match status" value="1"/>
</dbReference>
<keyword evidence="6 7" id="KW-0472">Membrane</keyword>
<organism evidence="9 10">
    <name type="scientific">Reticulomyxa filosa</name>
    <dbReference type="NCBI Taxonomy" id="46433"/>
    <lineage>
        <taxon>Eukaryota</taxon>
        <taxon>Sar</taxon>
        <taxon>Rhizaria</taxon>
        <taxon>Retaria</taxon>
        <taxon>Foraminifera</taxon>
        <taxon>Monothalamids</taxon>
        <taxon>Reticulomyxidae</taxon>
        <taxon>Reticulomyxa</taxon>
    </lineage>
</organism>
<accession>X6N6S8</accession>
<proteinExistence type="predicted"/>
<dbReference type="EMBL" id="ASPP01011149">
    <property type="protein sequence ID" value="ETO21970.1"/>
    <property type="molecule type" value="Genomic_DNA"/>
</dbReference>
<comment type="subcellular location">
    <subcellularLocation>
        <location evidence="1">Mitochondrion inner membrane</location>
        <topology evidence="1">Single-pass membrane protein</topology>
    </subcellularLocation>
</comment>
<feature type="domain" description="Letm1 RBD" evidence="8">
    <location>
        <begin position="55"/>
        <end position="141"/>
    </location>
</feature>
<evidence type="ECO:0000256" key="6">
    <source>
        <dbReference type="ARBA" id="ARBA00023136"/>
    </source>
</evidence>
<dbReference type="PANTHER" id="PTHR14009:SF1">
    <property type="entry name" value="MITOCHONDRIAL PROTON_CALCIUM EXCHANGER PROTEIN"/>
    <property type="match status" value="1"/>
</dbReference>
<keyword evidence="4 7" id="KW-1133">Transmembrane helix</keyword>
<evidence type="ECO:0000256" key="3">
    <source>
        <dbReference type="ARBA" id="ARBA00022792"/>
    </source>
</evidence>
<evidence type="ECO:0000256" key="1">
    <source>
        <dbReference type="ARBA" id="ARBA00004434"/>
    </source>
</evidence>
<name>X6N6S8_RETFI</name>
<comment type="caution">
    <text evidence="9">The sequence shown here is derived from an EMBL/GenBank/DDBJ whole genome shotgun (WGS) entry which is preliminary data.</text>
</comment>
<dbReference type="OrthoDB" id="624114at2759"/>
<gene>
    <name evidence="9" type="ORF">RFI_15232</name>
</gene>
<dbReference type="PANTHER" id="PTHR14009">
    <property type="entry name" value="LEUCINE ZIPPER-EF-HAND CONTAINING TRANSMEMBRANE PROTEIN"/>
    <property type="match status" value="1"/>
</dbReference>
<evidence type="ECO:0000313" key="10">
    <source>
        <dbReference type="Proteomes" id="UP000023152"/>
    </source>
</evidence>
<evidence type="ECO:0000256" key="4">
    <source>
        <dbReference type="ARBA" id="ARBA00022989"/>
    </source>
</evidence>
<reference evidence="9 10" key="1">
    <citation type="journal article" date="2013" name="Curr. Biol.">
        <title>The Genome of the Foraminiferan Reticulomyxa filosa.</title>
        <authorList>
            <person name="Glockner G."/>
            <person name="Hulsmann N."/>
            <person name="Schleicher M."/>
            <person name="Noegel A.A."/>
            <person name="Eichinger L."/>
            <person name="Gallinger C."/>
            <person name="Pawlowski J."/>
            <person name="Sierra R."/>
            <person name="Euteneuer U."/>
            <person name="Pillet L."/>
            <person name="Moustafa A."/>
            <person name="Platzer M."/>
            <person name="Groth M."/>
            <person name="Szafranski K."/>
            <person name="Schliwa M."/>
        </authorList>
    </citation>
    <scope>NUCLEOTIDE SEQUENCE [LARGE SCALE GENOMIC DNA]</scope>
</reference>
<evidence type="ECO:0000259" key="8">
    <source>
        <dbReference type="Pfam" id="PF07766"/>
    </source>
</evidence>
<dbReference type="InterPro" id="IPR044202">
    <property type="entry name" value="LETM1/MDM38-like"/>
</dbReference>
<dbReference type="GO" id="GO:0043022">
    <property type="term" value="F:ribosome binding"/>
    <property type="evidence" value="ECO:0007669"/>
    <property type="project" value="InterPro"/>
</dbReference>
<keyword evidence="3" id="KW-0999">Mitochondrion inner membrane</keyword>
<evidence type="ECO:0000313" key="9">
    <source>
        <dbReference type="EMBL" id="ETO21970.1"/>
    </source>
</evidence>
<dbReference type="Proteomes" id="UP000023152">
    <property type="component" value="Unassembled WGS sequence"/>
</dbReference>
<dbReference type="GO" id="GO:0005743">
    <property type="term" value="C:mitochondrial inner membrane"/>
    <property type="evidence" value="ECO:0007669"/>
    <property type="project" value="UniProtKB-SubCell"/>
</dbReference>
<keyword evidence="10" id="KW-1185">Reference proteome</keyword>
<sequence length="156" mass="18629">MDSVIHPSRGKERLHRLWAKIKEEFHHYKSGAVLLWADIKHSVRILRKVLHGSELTFRERKQLKRTTMDLLRMIPFAFFIIVPFLEFLLPVALWAFPNMLPSQFQSKLKKQEDRTKQLKLRLDLAKFLEETLEEFAQDVKKQGPLLTQTFWNFSLL</sequence>